<name>F5YDZ5_LEAAZ</name>
<dbReference type="PANTHER" id="PTHR31885">
    <property type="entry name" value="GH04784P"/>
    <property type="match status" value="1"/>
</dbReference>
<dbReference type="GO" id="GO:0016020">
    <property type="term" value="C:membrane"/>
    <property type="evidence" value="ECO:0007669"/>
    <property type="project" value="UniProtKB-SubCell"/>
</dbReference>
<dbReference type="KEGG" id="taz:TREAZ_1561"/>
<dbReference type="InParanoid" id="F5YDZ5"/>
<dbReference type="eggNOG" id="COG3714">
    <property type="taxonomic scope" value="Bacteria"/>
</dbReference>
<keyword evidence="8" id="KW-1185">Reference proteome</keyword>
<dbReference type="EMBL" id="CP001841">
    <property type="protein sequence ID" value="AEF81888.1"/>
    <property type="molecule type" value="Genomic_DNA"/>
</dbReference>
<dbReference type="PANTHER" id="PTHR31885:SF6">
    <property type="entry name" value="GH04784P"/>
    <property type="match status" value="1"/>
</dbReference>
<evidence type="ECO:0000256" key="1">
    <source>
        <dbReference type="ARBA" id="ARBA00004141"/>
    </source>
</evidence>
<feature type="transmembrane region" description="Helical" evidence="6">
    <location>
        <begin position="93"/>
        <end position="115"/>
    </location>
</feature>
<sequence length="202" mass="22442">MLVSLIHAIAIFFRKEQLRRITKIFIIPPLLAYYLTGTDAISILPALALLLGWTGDILLLKLNDRLFFKLGLGAFLLGHIAYIITFVTVTGSIHFPALIISAIIAVPYGIAAFRLIHPEKELIIPVIVYMAILETMNIIGLQLFLSRMDLYGFLIFAGCLCFMVSDAILAYFTFRTLPRYGAILIMVFYALAQAGIIIGLMG</sequence>
<evidence type="ECO:0000256" key="5">
    <source>
        <dbReference type="ARBA" id="ARBA00023136"/>
    </source>
</evidence>
<evidence type="ECO:0000256" key="6">
    <source>
        <dbReference type="SAM" id="Phobius"/>
    </source>
</evidence>
<keyword evidence="5 6" id="KW-0472">Membrane</keyword>
<dbReference type="AlphaFoldDB" id="F5YDZ5"/>
<feature type="transmembrane region" description="Helical" evidence="6">
    <location>
        <begin position="122"/>
        <end position="145"/>
    </location>
</feature>
<keyword evidence="3 6" id="KW-0812">Transmembrane</keyword>
<evidence type="ECO:0000313" key="8">
    <source>
        <dbReference type="Proteomes" id="UP000009222"/>
    </source>
</evidence>
<keyword evidence="4 6" id="KW-1133">Transmembrane helix</keyword>
<dbReference type="Proteomes" id="UP000009222">
    <property type="component" value="Chromosome"/>
</dbReference>
<dbReference type="HOGENOM" id="CLU_079086_0_1_12"/>
<organism evidence="7 8">
    <name type="scientific">Leadbettera azotonutricia (strain ATCC BAA-888 / DSM 13862 / ZAS-9)</name>
    <name type="common">Treponema azotonutricium</name>
    <dbReference type="NCBI Taxonomy" id="545695"/>
    <lineage>
        <taxon>Bacteria</taxon>
        <taxon>Pseudomonadati</taxon>
        <taxon>Spirochaetota</taxon>
        <taxon>Spirochaetia</taxon>
        <taxon>Spirochaetales</taxon>
        <taxon>Breznakiellaceae</taxon>
        <taxon>Leadbettera</taxon>
    </lineage>
</organism>
<accession>F5YDZ5</accession>
<evidence type="ECO:0000256" key="3">
    <source>
        <dbReference type="ARBA" id="ARBA00022692"/>
    </source>
</evidence>
<proteinExistence type="inferred from homology"/>
<reference evidence="7 8" key="2">
    <citation type="journal article" date="2011" name="ISME J.">
        <title>RNA-seq reveals cooperative metabolic interactions between two termite-gut spirochete species in co-culture.</title>
        <authorList>
            <person name="Rosenthal A.Z."/>
            <person name="Matson E.G."/>
            <person name="Eldar A."/>
            <person name="Leadbetter J.R."/>
        </authorList>
    </citation>
    <scope>NUCLEOTIDE SEQUENCE [LARGE SCALE GENOMIC DNA]</scope>
    <source>
        <strain evidence="8">ATCC BAA-888 / DSM 13862 / ZAS-9</strain>
    </source>
</reference>
<gene>
    <name evidence="7" type="ordered locus">TREAZ_1561</name>
</gene>
<evidence type="ECO:0000256" key="2">
    <source>
        <dbReference type="ARBA" id="ARBA00007375"/>
    </source>
</evidence>
<reference evidence="8" key="1">
    <citation type="submission" date="2009-12" db="EMBL/GenBank/DDBJ databases">
        <title>Complete sequence of Treponema azotonutricium strain ZAS-9.</title>
        <authorList>
            <person name="Tetu S.G."/>
            <person name="Matson E."/>
            <person name="Ren Q."/>
            <person name="Seshadri R."/>
            <person name="Elbourne L."/>
            <person name="Hassan K.A."/>
            <person name="Durkin A."/>
            <person name="Radune D."/>
            <person name="Mohamoud Y."/>
            <person name="Shay R."/>
            <person name="Jin S."/>
            <person name="Zhang X."/>
            <person name="Lucey K."/>
            <person name="Ballor N.R."/>
            <person name="Ottesen E."/>
            <person name="Rosenthal R."/>
            <person name="Allen A."/>
            <person name="Leadbetter J.R."/>
            <person name="Paulsen I.T."/>
        </authorList>
    </citation>
    <scope>NUCLEOTIDE SEQUENCE [LARGE SCALE GENOMIC DNA]</scope>
    <source>
        <strain evidence="8">ATCC BAA-888 / DSM 13862 / ZAS-9</strain>
    </source>
</reference>
<dbReference type="GO" id="GO:0016787">
    <property type="term" value="F:hydrolase activity"/>
    <property type="evidence" value="ECO:0007669"/>
    <property type="project" value="TreeGrafter"/>
</dbReference>
<comment type="subcellular location">
    <subcellularLocation>
        <location evidence="1">Membrane</location>
        <topology evidence="1">Multi-pass membrane protein</topology>
    </subcellularLocation>
</comment>
<evidence type="ECO:0000256" key="4">
    <source>
        <dbReference type="ARBA" id="ARBA00022989"/>
    </source>
</evidence>
<dbReference type="Pfam" id="PF07947">
    <property type="entry name" value="YhhN"/>
    <property type="match status" value="1"/>
</dbReference>
<feature type="transmembrane region" description="Helical" evidence="6">
    <location>
        <begin position="151"/>
        <end position="174"/>
    </location>
</feature>
<feature type="transmembrane region" description="Helical" evidence="6">
    <location>
        <begin position="67"/>
        <end position="87"/>
    </location>
</feature>
<dbReference type="InterPro" id="IPR012506">
    <property type="entry name" value="TMEM86B-like"/>
</dbReference>
<protein>
    <submittedName>
        <fullName evidence="7">Putative membrane protein</fullName>
    </submittedName>
</protein>
<feature type="transmembrane region" description="Helical" evidence="6">
    <location>
        <begin position="181"/>
        <end position="201"/>
    </location>
</feature>
<evidence type="ECO:0000313" key="7">
    <source>
        <dbReference type="EMBL" id="AEF81888.1"/>
    </source>
</evidence>
<comment type="similarity">
    <text evidence="2">Belongs to the TMEM86 family.</text>
</comment>